<evidence type="ECO:0000313" key="3">
    <source>
        <dbReference type="Proteomes" id="UP001147700"/>
    </source>
</evidence>
<dbReference type="Pfam" id="PF19694">
    <property type="entry name" value="DUF6194"/>
    <property type="match status" value="1"/>
</dbReference>
<proteinExistence type="predicted"/>
<accession>A0ABT4RUQ8</accession>
<evidence type="ECO:0000259" key="1">
    <source>
        <dbReference type="Pfam" id="PF19694"/>
    </source>
</evidence>
<feature type="domain" description="DUF6194" evidence="1">
    <location>
        <begin position="1"/>
        <end position="138"/>
    </location>
</feature>
<dbReference type="InterPro" id="IPR045676">
    <property type="entry name" value="DUF6194"/>
</dbReference>
<comment type="caution">
    <text evidence="2">The sequence shown here is derived from an EMBL/GenBank/DDBJ whole genome shotgun (WGS) entry which is preliminary data.</text>
</comment>
<dbReference type="RefSeq" id="WP_202956952.1">
    <property type="nucleotide sequence ID" value="NZ_JAPCID010000082.1"/>
</dbReference>
<name>A0ABT4RUQ8_9ACTN</name>
<evidence type="ECO:0000313" key="2">
    <source>
        <dbReference type="EMBL" id="MDA0142313.1"/>
    </source>
</evidence>
<dbReference type="Proteomes" id="UP001147700">
    <property type="component" value="Unassembled WGS sequence"/>
</dbReference>
<protein>
    <submittedName>
        <fullName evidence="2">DUF6194 family protein</fullName>
    </submittedName>
</protein>
<dbReference type="EMBL" id="JAPCID010000082">
    <property type="protein sequence ID" value="MDA0142313.1"/>
    <property type="molecule type" value="Genomic_DNA"/>
</dbReference>
<keyword evidence="3" id="KW-1185">Reference proteome</keyword>
<reference evidence="2" key="1">
    <citation type="submission" date="2022-10" db="EMBL/GenBank/DDBJ databases">
        <title>The WGS of Solirubrobacter sp. CPCC 204708.</title>
        <authorList>
            <person name="Jiang Z."/>
        </authorList>
    </citation>
    <scope>NUCLEOTIDE SEQUENCE</scope>
    <source>
        <strain evidence="2">CPCC 204708</strain>
    </source>
</reference>
<sequence>MTEAELIELLTELPDTDVLTADEASGAPEIAWGDTFATYTGAKQPFATIVTKDYGDFDAASKLNRPGVFRLNVAVGRERFTELLGYAPGAVPPGIDYTAFDVVLPHPVYAPQAFVCVLNPGEQARQLIEFAHARAAARG</sequence>
<gene>
    <name evidence="2" type="ORF">OJ962_32820</name>
</gene>
<organism evidence="2 3">
    <name type="scientific">Solirubrobacter deserti</name>
    <dbReference type="NCBI Taxonomy" id="2282478"/>
    <lineage>
        <taxon>Bacteria</taxon>
        <taxon>Bacillati</taxon>
        <taxon>Actinomycetota</taxon>
        <taxon>Thermoleophilia</taxon>
        <taxon>Solirubrobacterales</taxon>
        <taxon>Solirubrobacteraceae</taxon>
        <taxon>Solirubrobacter</taxon>
    </lineage>
</organism>